<dbReference type="AlphaFoldDB" id="A0A133PS73"/>
<evidence type="ECO:0000313" key="2">
    <source>
        <dbReference type="EMBL" id="KXA31676.1"/>
    </source>
</evidence>
<accession>A0A133PS73</accession>
<comment type="caution">
    <text evidence="2">The sequence shown here is derived from an EMBL/GenBank/DDBJ whole genome shotgun (WGS) entry which is preliminary data.</text>
</comment>
<dbReference type="Pfam" id="PF12986">
    <property type="entry name" value="DUF3870"/>
    <property type="match status" value="1"/>
</dbReference>
<proteinExistence type="predicted"/>
<evidence type="ECO:0000259" key="1">
    <source>
        <dbReference type="Pfam" id="PF12986"/>
    </source>
</evidence>
<gene>
    <name evidence="2" type="ORF">HMPREF3229_00205</name>
</gene>
<dbReference type="Proteomes" id="UP000070174">
    <property type="component" value="Unassembled WGS sequence"/>
</dbReference>
<dbReference type="PATRIC" id="fig|54005.3.peg.202"/>
<dbReference type="InterPro" id="IPR024617">
    <property type="entry name" value="DUF3870"/>
</dbReference>
<evidence type="ECO:0000313" key="3">
    <source>
        <dbReference type="Proteomes" id="UP000070174"/>
    </source>
</evidence>
<reference evidence="2 3" key="1">
    <citation type="submission" date="2016-01" db="EMBL/GenBank/DDBJ databases">
        <authorList>
            <person name="Oliw E.H."/>
        </authorList>
    </citation>
    <scope>NUCLEOTIDE SEQUENCE [LARGE SCALE GENOMIC DNA]</scope>
    <source>
        <strain evidence="2 3">CMW7756A</strain>
    </source>
</reference>
<dbReference type="EMBL" id="LRQE01000004">
    <property type="protein sequence ID" value="KXA31676.1"/>
    <property type="molecule type" value="Genomic_DNA"/>
</dbReference>
<name>A0A133PS73_9FIRM</name>
<protein>
    <recommendedName>
        <fullName evidence="1">DUF3870 domain-containing protein</fullName>
    </recommendedName>
</protein>
<sequence length="104" mass="11965">MENKMKKTLYLTGEARTSLDNAITKIYGVFYLAFEVDEDGKIIDSDSNATLELTRKFIKDIFAGKNIKDQEIITDEIQRRYNASSTKAIISAYKDALQRYKNLK</sequence>
<feature type="domain" description="DUF3870" evidence="1">
    <location>
        <begin position="10"/>
        <end position="101"/>
    </location>
</feature>
<organism evidence="2">
    <name type="scientific">Peptoniphilus harei</name>
    <dbReference type="NCBI Taxonomy" id="54005"/>
    <lineage>
        <taxon>Bacteria</taxon>
        <taxon>Bacillati</taxon>
        <taxon>Bacillota</taxon>
        <taxon>Tissierellia</taxon>
        <taxon>Tissierellales</taxon>
        <taxon>Peptoniphilaceae</taxon>
        <taxon>Peptoniphilus</taxon>
    </lineage>
</organism>